<dbReference type="SUPFAM" id="SSF56219">
    <property type="entry name" value="DNase I-like"/>
    <property type="match status" value="1"/>
</dbReference>
<dbReference type="GO" id="GO:0003824">
    <property type="term" value="F:catalytic activity"/>
    <property type="evidence" value="ECO:0007669"/>
    <property type="project" value="InterPro"/>
</dbReference>
<dbReference type="AlphaFoldDB" id="A0A484KK24"/>
<accession>A0A484KK24</accession>
<evidence type="ECO:0000259" key="3">
    <source>
        <dbReference type="PROSITE" id="PS50878"/>
    </source>
</evidence>
<evidence type="ECO:0000256" key="1">
    <source>
        <dbReference type="SAM" id="Coils"/>
    </source>
</evidence>
<protein>
    <recommendedName>
        <fullName evidence="3">Reverse transcriptase domain-containing protein</fullName>
    </recommendedName>
</protein>
<dbReference type="InterPro" id="IPR005135">
    <property type="entry name" value="Endo/exonuclease/phosphatase"/>
</dbReference>
<feature type="region of interest" description="Disordered" evidence="2">
    <location>
        <begin position="90"/>
        <end position="131"/>
    </location>
</feature>
<feature type="compositionally biased region" description="Basic and acidic residues" evidence="2">
    <location>
        <begin position="24"/>
        <end position="54"/>
    </location>
</feature>
<dbReference type="InterPro" id="IPR036691">
    <property type="entry name" value="Endo/exonu/phosph_ase_sf"/>
</dbReference>
<organism evidence="4 5">
    <name type="scientific">Cuscuta campestris</name>
    <dbReference type="NCBI Taxonomy" id="132261"/>
    <lineage>
        <taxon>Eukaryota</taxon>
        <taxon>Viridiplantae</taxon>
        <taxon>Streptophyta</taxon>
        <taxon>Embryophyta</taxon>
        <taxon>Tracheophyta</taxon>
        <taxon>Spermatophyta</taxon>
        <taxon>Magnoliopsida</taxon>
        <taxon>eudicotyledons</taxon>
        <taxon>Gunneridae</taxon>
        <taxon>Pentapetalae</taxon>
        <taxon>asterids</taxon>
        <taxon>lamiids</taxon>
        <taxon>Solanales</taxon>
        <taxon>Convolvulaceae</taxon>
        <taxon>Cuscuteae</taxon>
        <taxon>Cuscuta</taxon>
        <taxon>Cuscuta subgen. Grammica</taxon>
        <taxon>Cuscuta sect. Cleistogrammica</taxon>
    </lineage>
</organism>
<feature type="coiled-coil region" evidence="1">
    <location>
        <begin position="447"/>
        <end position="481"/>
    </location>
</feature>
<proteinExistence type="predicted"/>
<dbReference type="Pfam" id="PF03372">
    <property type="entry name" value="Exo_endo_phos"/>
    <property type="match status" value="1"/>
</dbReference>
<dbReference type="InterPro" id="IPR043502">
    <property type="entry name" value="DNA/RNA_pol_sf"/>
</dbReference>
<dbReference type="OrthoDB" id="8019226at2759"/>
<gene>
    <name evidence="4" type="ORF">CCAM_LOCUS7849</name>
</gene>
<dbReference type="Proteomes" id="UP000595140">
    <property type="component" value="Unassembled WGS sequence"/>
</dbReference>
<sequence length="1263" mass="143087">MTKLIYTGTSRRSHTLETCARRKIPPEKDNHKREAFSEKGARDNQVQAKEDKTGEQWQQVVSKKGKDKLPVNGAGKLEWRAKPAPIIPAWKEGLGESSNSQEKPPVSPGTPQATNIFPHATTNTNKADHKKAGTYSISDPSILSAFTLRHLHENVVRAPILYEVPDIIDNSLAIVPFEGFPLPEDDVPDVGFFKEPEDIDDQLKQLDALLSREDFPPLKDSISQSPKDFSSRTKAVIEDEQILSCCFNHLGSSSSLWISSVYGRHTRADRVGLWNSMRILHPIQGPWIIGGDFNTVASISEHKGAVCPDLGCMDDFNKAIADCDLISPSFFGSQFTWFGNRGRGRVCRRLDRILINEVCLDLFHTIEVKHLGRGNSDHRPLFLNCLLSSRSSPKPFKFLNVWSSHPTYRNLLISSWDKTYHGGGMRGLVCKLSNFKATLLTWNKETFGNLFQDVKDAEKRVEQAEEKLEQEDSQINLLEFKLATALLQQALKKEESFWAQKANIRWISQGDAFTAFFHSFVKGRRHRLCISSLKDDNGKLHNTLEGISKVAVDHYSRVFSTVHEGDMGQILDHIPNCVSPQDNSLLRSIPDEEKIRRTIWSLNANSTAGPDGFNGFFFRDSWDIIKIDVCRAVQEFFVGIPMPKAFGSTLITLIPKQEGSITLDQFRPISLSTFFSKIISRLLSERLKTIIPKLISQEQAAFQVGKNITEHVLMVKEMVHILSAKGRGGNCIIKQDLSKAFDKLSWTYLDAVLAKFGFSPPVVHLLMGNLRETHFSVLVNGQPQGFFPMKCGVKQGDPLSPLLFIIALEGLSRFLNNQFSLGYISQFSAGRNSTPCHLLYADDIILFTKADSRNLLRLRELLSLFMKASGQEINYSKSQVIVHERMKAEQQNQIRKILSIRCHTKEFTYLGSNIVKGKLRKVHCKTLVEKFEKKINAWYSKKLNQMGRLILIKHVLSSIPLHLMAAQRIPKSILKSLNRLMANYFWGINEEGPKYHWRKWEKLCFPFEEGGLGFRNLLNSQDAAYTDLWWKVVTGNSIWGKFMRSKYFRDGLFSPKIYDSYTWKAICKISPLVLPHCSFHGEDVAWLSGTYSFKTAYSLTFEHKPKMFTSVCIWDKRQMGKISIFLWRFLNKLLPFPQNLQKMGIMINTPCPFCDELDVDEQHIFVGCSMVSHIWQTYSLVVNAPSAGGDLTAQQIILNWWFSSNKGSIKGNLRFILPGLLCWSSVHGLAVAVTSLLRRNSWRASVDAFAGVLSTIAGPRVPP</sequence>
<dbReference type="PANTHER" id="PTHR33116:SF84">
    <property type="entry name" value="RNA-DIRECTED DNA POLYMERASE"/>
    <property type="match status" value="1"/>
</dbReference>
<dbReference type="PROSITE" id="PS50878">
    <property type="entry name" value="RT_POL"/>
    <property type="match status" value="1"/>
</dbReference>
<keyword evidence="1" id="KW-0175">Coiled coil</keyword>
<dbReference type="Pfam" id="PF00078">
    <property type="entry name" value="RVT_1"/>
    <property type="match status" value="1"/>
</dbReference>
<dbReference type="EMBL" id="OOIL02000516">
    <property type="protein sequence ID" value="VFQ66073.1"/>
    <property type="molecule type" value="Genomic_DNA"/>
</dbReference>
<keyword evidence="5" id="KW-1185">Reference proteome</keyword>
<evidence type="ECO:0000313" key="5">
    <source>
        <dbReference type="Proteomes" id="UP000595140"/>
    </source>
</evidence>
<dbReference type="Pfam" id="PF13966">
    <property type="entry name" value="zf-RVT"/>
    <property type="match status" value="1"/>
</dbReference>
<reference evidence="4 5" key="1">
    <citation type="submission" date="2018-04" db="EMBL/GenBank/DDBJ databases">
        <authorList>
            <person name="Vogel A."/>
        </authorList>
    </citation>
    <scope>NUCLEOTIDE SEQUENCE [LARGE SCALE GENOMIC DNA]</scope>
</reference>
<feature type="domain" description="Reverse transcriptase" evidence="3">
    <location>
        <begin position="635"/>
        <end position="914"/>
    </location>
</feature>
<dbReference type="Gene3D" id="3.60.10.10">
    <property type="entry name" value="Endonuclease/exonuclease/phosphatase"/>
    <property type="match status" value="1"/>
</dbReference>
<dbReference type="InterPro" id="IPR000477">
    <property type="entry name" value="RT_dom"/>
</dbReference>
<dbReference type="CDD" id="cd01650">
    <property type="entry name" value="RT_nLTR_like"/>
    <property type="match status" value="1"/>
</dbReference>
<feature type="region of interest" description="Disordered" evidence="2">
    <location>
        <begin position="1"/>
        <end position="74"/>
    </location>
</feature>
<evidence type="ECO:0000256" key="2">
    <source>
        <dbReference type="SAM" id="MobiDB-lite"/>
    </source>
</evidence>
<dbReference type="SUPFAM" id="SSF56672">
    <property type="entry name" value="DNA/RNA polymerases"/>
    <property type="match status" value="1"/>
</dbReference>
<dbReference type="PANTHER" id="PTHR33116">
    <property type="entry name" value="REVERSE TRANSCRIPTASE ZINC-BINDING DOMAIN-CONTAINING PROTEIN-RELATED-RELATED"/>
    <property type="match status" value="1"/>
</dbReference>
<feature type="compositionally biased region" description="Polar residues" evidence="2">
    <location>
        <begin position="109"/>
        <end position="125"/>
    </location>
</feature>
<dbReference type="InterPro" id="IPR026960">
    <property type="entry name" value="RVT-Znf"/>
</dbReference>
<evidence type="ECO:0000313" key="4">
    <source>
        <dbReference type="EMBL" id="VFQ66073.1"/>
    </source>
</evidence>
<name>A0A484KK24_9ASTE</name>